<dbReference type="SUPFAM" id="SSF47384">
    <property type="entry name" value="Homodimeric domain of signal transducing histidine kinase"/>
    <property type="match status" value="1"/>
</dbReference>
<dbReference type="InterPro" id="IPR036804">
    <property type="entry name" value="CheR_N_sf"/>
</dbReference>
<dbReference type="InterPro" id="IPR036890">
    <property type="entry name" value="HATPase_C_sf"/>
</dbReference>
<dbReference type="EMBL" id="FQUO01000004">
    <property type="protein sequence ID" value="SHF05532.1"/>
    <property type="molecule type" value="Genomic_DNA"/>
</dbReference>
<keyword evidence="16" id="KW-1185">Reference proteome</keyword>
<keyword evidence="8" id="KW-0378">Hydrolase</keyword>
<dbReference type="FunFam" id="3.30.565.10:FF:000006">
    <property type="entry name" value="Sensor histidine kinase WalK"/>
    <property type="match status" value="1"/>
</dbReference>
<dbReference type="InterPro" id="IPR022641">
    <property type="entry name" value="CheR_N"/>
</dbReference>
<dbReference type="Pfam" id="PF00512">
    <property type="entry name" value="HisKA"/>
    <property type="match status" value="1"/>
</dbReference>
<evidence type="ECO:0000256" key="2">
    <source>
        <dbReference type="ARBA" id="ARBA00001541"/>
    </source>
</evidence>
<dbReference type="Gene3D" id="3.40.50.180">
    <property type="entry name" value="Methylesterase CheB, C-terminal domain"/>
    <property type="match status" value="1"/>
</dbReference>
<dbReference type="Pfam" id="PF01339">
    <property type="entry name" value="CheB_methylest"/>
    <property type="match status" value="1"/>
</dbReference>
<evidence type="ECO:0000256" key="4">
    <source>
        <dbReference type="ARBA" id="ARBA00022603"/>
    </source>
</evidence>
<dbReference type="FunFam" id="3.30.450.20:FF:000099">
    <property type="entry name" value="Sensory box sensor histidine kinase"/>
    <property type="match status" value="1"/>
</dbReference>
<feature type="domain" description="CheB-type methylesterase" evidence="13">
    <location>
        <begin position="5"/>
        <end position="194"/>
    </location>
</feature>
<feature type="coiled-coil region" evidence="9">
    <location>
        <begin position="934"/>
        <end position="982"/>
    </location>
</feature>
<evidence type="ECO:0000259" key="11">
    <source>
        <dbReference type="PROSITE" id="PS50112"/>
    </source>
</evidence>
<dbReference type="SMART" id="SM00086">
    <property type="entry name" value="PAC"/>
    <property type="match status" value="3"/>
</dbReference>
<evidence type="ECO:0000259" key="10">
    <source>
        <dbReference type="PROSITE" id="PS50109"/>
    </source>
</evidence>
<feature type="coiled-coil region" evidence="9">
    <location>
        <begin position="633"/>
        <end position="695"/>
    </location>
</feature>
<dbReference type="GO" id="GO:0005737">
    <property type="term" value="C:cytoplasm"/>
    <property type="evidence" value="ECO:0007669"/>
    <property type="project" value="InterPro"/>
</dbReference>
<dbReference type="PROSITE" id="PS50123">
    <property type="entry name" value="CHER"/>
    <property type="match status" value="1"/>
</dbReference>
<dbReference type="InterPro" id="IPR003594">
    <property type="entry name" value="HATPase_dom"/>
</dbReference>
<protein>
    <submittedName>
        <fullName evidence="15">Two-component system, chemotaxis family, CheB/CheR fusion protein</fullName>
    </submittedName>
</protein>
<keyword evidence="8" id="KW-0145">Chemotaxis</keyword>
<dbReference type="InterPro" id="IPR000014">
    <property type="entry name" value="PAS"/>
</dbReference>
<name>A0A1M4YJ82_9BACT</name>
<dbReference type="InterPro" id="IPR000780">
    <property type="entry name" value="CheR_MeTrfase"/>
</dbReference>
<dbReference type="Pfam" id="PF02518">
    <property type="entry name" value="HATPase_c"/>
    <property type="match status" value="1"/>
</dbReference>
<keyword evidence="7" id="KW-0418">Kinase</keyword>
<dbReference type="GO" id="GO:0000155">
    <property type="term" value="F:phosphorelay sensor kinase activity"/>
    <property type="evidence" value="ECO:0007669"/>
    <property type="project" value="InterPro"/>
</dbReference>
<feature type="active site" evidence="8">
    <location>
        <position position="17"/>
    </location>
</feature>
<dbReference type="OrthoDB" id="9816309at2"/>
<evidence type="ECO:0000313" key="16">
    <source>
        <dbReference type="Proteomes" id="UP000184368"/>
    </source>
</evidence>
<evidence type="ECO:0000259" key="12">
    <source>
        <dbReference type="PROSITE" id="PS50113"/>
    </source>
</evidence>
<evidence type="ECO:0000256" key="7">
    <source>
        <dbReference type="ARBA" id="ARBA00022777"/>
    </source>
</evidence>
<gene>
    <name evidence="15" type="ORF">SAMN05444008_104294</name>
</gene>
<keyword evidence="9" id="KW-0175">Coiled coil</keyword>
<dbReference type="InterPro" id="IPR035965">
    <property type="entry name" value="PAS-like_dom_sf"/>
</dbReference>
<evidence type="ECO:0000256" key="6">
    <source>
        <dbReference type="ARBA" id="ARBA00022691"/>
    </source>
</evidence>
<dbReference type="InterPro" id="IPR050903">
    <property type="entry name" value="Bact_Chemotaxis_MeTrfase"/>
</dbReference>
<evidence type="ECO:0000259" key="13">
    <source>
        <dbReference type="PROSITE" id="PS50122"/>
    </source>
</evidence>
<keyword evidence="5" id="KW-0808">Transferase</keyword>
<dbReference type="Gene3D" id="3.30.565.10">
    <property type="entry name" value="Histidine kinase-like ATPase, C-terminal domain"/>
    <property type="match status" value="1"/>
</dbReference>
<evidence type="ECO:0000313" key="15">
    <source>
        <dbReference type="EMBL" id="SHF05532.1"/>
    </source>
</evidence>
<dbReference type="SUPFAM" id="SSF53335">
    <property type="entry name" value="S-adenosyl-L-methionine-dependent methyltransferases"/>
    <property type="match status" value="1"/>
</dbReference>
<dbReference type="InterPro" id="IPR000700">
    <property type="entry name" value="PAS-assoc_C"/>
</dbReference>
<dbReference type="InterPro" id="IPR001610">
    <property type="entry name" value="PAC"/>
</dbReference>
<dbReference type="Gene3D" id="3.30.450.20">
    <property type="entry name" value="PAS domain"/>
    <property type="match status" value="4"/>
</dbReference>
<feature type="active site" evidence="8">
    <location>
        <position position="136"/>
    </location>
</feature>
<feature type="domain" description="PAC" evidence="12">
    <location>
        <begin position="1056"/>
        <end position="1108"/>
    </location>
</feature>
<dbReference type="CDD" id="cd00082">
    <property type="entry name" value="HisKA"/>
    <property type="match status" value="1"/>
</dbReference>
<accession>A0A1M4YJ82</accession>
<dbReference type="SUPFAM" id="SSF47757">
    <property type="entry name" value="Chemotaxis receptor methyltransferase CheR, N-terminal domain"/>
    <property type="match status" value="1"/>
</dbReference>
<dbReference type="PRINTS" id="PR00996">
    <property type="entry name" value="CHERMTFRASE"/>
</dbReference>
<dbReference type="PROSITE" id="PS50113">
    <property type="entry name" value="PAC"/>
    <property type="match status" value="2"/>
</dbReference>
<evidence type="ECO:0000256" key="9">
    <source>
        <dbReference type="SAM" id="Coils"/>
    </source>
</evidence>
<organism evidence="15 16">
    <name type="scientific">Cnuella takakiae</name>
    <dbReference type="NCBI Taxonomy" id="1302690"/>
    <lineage>
        <taxon>Bacteria</taxon>
        <taxon>Pseudomonadati</taxon>
        <taxon>Bacteroidota</taxon>
        <taxon>Chitinophagia</taxon>
        <taxon>Chitinophagales</taxon>
        <taxon>Chitinophagaceae</taxon>
        <taxon>Cnuella</taxon>
    </lineage>
</organism>
<dbReference type="InterPro" id="IPR005467">
    <property type="entry name" value="His_kinase_dom"/>
</dbReference>
<dbReference type="SMART" id="SM00388">
    <property type="entry name" value="HisKA"/>
    <property type="match status" value="1"/>
</dbReference>
<dbReference type="Proteomes" id="UP000184368">
    <property type="component" value="Unassembled WGS sequence"/>
</dbReference>
<dbReference type="SUPFAM" id="SSF52738">
    <property type="entry name" value="Methylesterase CheB, C-terminal domain"/>
    <property type="match status" value="1"/>
</dbReference>
<dbReference type="GO" id="GO:0008984">
    <property type="term" value="F:protein-glutamate methylesterase activity"/>
    <property type="evidence" value="ECO:0007669"/>
    <property type="project" value="InterPro"/>
</dbReference>
<dbReference type="SUPFAM" id="SSF55874">
    <property type="entry name" value="ATPase domain of HSP90 chaperone/DNA topoisomerase II/histidine kinase"/>
    <property type="match status" value="1"/>
</dbReference>
<sequence length="1500" mass="169778">MHPEQSPGLFVVALGASAGGLEAIHDFFDHTPHSDNLCFVIIQHLSSDHKSLLVELVAKHTHMQVLEAKHGAEVSPGCVYVIPNDKLLSIAGGKLQLREKDQERGPNLAIDHFLFSLALDAGESAIALILSGTGSDGMRGGGAIRERGGLVLVQDPATAKFDGMPLSAIQAGIADAVLQPSEMAAAIYSHLEQMEGESVQPQVSQTDLSNILSTVHESTGYDFRQYKPATILRRISRRMANTRSGSLAQYALLLQENREEPKQLAREFFIGVTSFFRDQDAFQVLREDILPRIFENKDTGEAIKIWVTACSTGQEAYSMAIMVNEYQREQGLSREVKIFATDIDERAIEVAAKGRYPAEAIKALPQHIKDQYFISQDGVVIIMPNIRKQIVFAKHNILKDPPFIRNDLVTCRNLLIYLNSKLQEGVMGTLYFSLLQGGYLFLGPSENPSVLSPELEEVNSRWKIFRKKGGSTRYQHHNDGRYAKRNTGTSDLRQQKTPVVSPLGTDFAKSLAEDFGFAAIYVNDQYEVKEVLGEFRRYLSLPERLVNLNILRMVPVELSGMLSSAFRRVVREKNKLIFRNTRINVDGVLKSFHISVHPPAEGTNYILIVLGEMNTVEGRSSDGNPLLHRDEYVQELEEELKETRLNLQMAVEGLETTNEELQSANEELQSANEELQSSNEELQSLNEELHTLNTEHQVRIRELKQLNDDLDNYFRSTEIGQIFLDAQLNIRKFNPAATQMVNVIESDVGRPIGNISTNIRYADLQQEIEAVVQSGTALEREVELTNGTCCLLKILPYLRHDKQRDGVVVSFVDITAIRKLDTIIKGVFDTITSGLLVFEAQREGDRIVDYRCTAANSAASEMMSGTSKSLQGMLLNKDLRKLQALRLEDKLNDVVSTGHPLRMEVCMQVQQGLQWYNLVVNRLNDGLIMAFTNITSLKESEEKLRTNYNELLRTKESLKELNTNLEQKVQDRTRDLSQSEERFRLVAGATNDAIWDWEFAENRIWWSDSFYALFGYDPDDIAVHTAHHRMEQVHPDDRQAVQKGIYGVINSGGLMWSQEYRFRRKDGSYAVILDRGTVMQDEWGVPYRMLGAMMDITADSVNRKLLEEKNVALEKLIREFSFVTDFMPQMVWATRPDGYHDFFNRQWYAYTGLSFEQTQADGWALILHPEDYERTLKVWQYALQTGDTYEVEYRMKRHDGIYRWFLARALPMRDNAGNIIKWFGTCTDIHDQRLANVLLEQKIQDRTRDLQQSNSELEVSNNELMQFASIASHDLKEPLRKIHIFSSIVRDRYHPESGTPVADYLDRIIRASARMTRLINDLLEYSRLSADSLFQPTDLNVLVRDVLHDIELAIADKKAVVQVSGLPIIDAIPGQLRQIFQNLISNAIKFSREGVPPEISITGEIINQPVGTNSLDPNGKYCRISIKDNGIGFDDQYAQKIFVIFQRLHSRESYEGTGIGLAIARKIVERHGGVISASGVDGAGAEFTILLPMKQEQARG</sequence>
<dbReference type="GO" id="GO:0000156">
    <property type="term" value="F:phosphorelay response regulator activity"/>
    <property type="evidence" value="ECO:0007669"/>
    <property type="project" value="InterPro"/>
</dbReference>
<evidence type="ECO:0000256" key="1">
    <source>
        <dbReference type="ARBA" id="ARBA00000085"/>
    </source>
</evidence>
<dbReference type="InterPro" id="IPR013655">
    <property type="entry name" value="PAS_fold_3"/>
</dbReference>
<feature type="domain" description="CheR-type methyltransferase" evidence="14">
    <location>
        <begin position="203"/>
        <end position="478"/>
    </location>
</feature>
<evidence type="ECO:0000256" key="5">
    <source>
        <dbReference type="ARBA" id="ARBA00022679"/>
    </source>
</evidence>
<dbReference type="SMART" id="SM00138">
    <property type="entry name" value="MeTrc"/>
    <property type="match status" value="1"/>
</dbReference>
<dbReference type="Gene3D" id="3.40.50.150">
    <property type="entry name" value="Vaccinia Virus protein VP39"/>
    <property type="match status" value="1"/>
</dbReference>
<keyword evidence="3" id="KW-0597">Phosphoprotein</keyword>
<dbReference type="PROSITE" id="PS50112">
    <property type="entry name" value="PAS"/>
    <property type="match status" value="1"/>
</dbReference>
<evidence type="ECO:0000259" key="14">
    <source>
        <dbReference type="PROSITE" id="PS50123"/>
    </source>
</evidence>
<dbReference type="Pfam" id="PF08447">
    <property type="entry name" value="PAS_3"/>
    <property type="match status" value="2"/>
</dbReference>
<dbReference type="SUPFAM" id="SSF55785">
    <property type="entry name" value="PYP-like sensor domain (PAS domain)"/>
    <property type="match status" value="3"/>
</dbReference>
<dbReference type="Gene3D" id="1.10.287.130">
    <property type="match status" value="1"/>
</dbReference>
<dbReference type="InterPro" id="IPR003661">
    <property type="entry name" value="HisK_dim/P_dom"/>
</dbReference>
<dbReference type="STRING" id="1302690.BUE76_15645"/>
<dbReference type="PROSITE" id="PS50122">
    <property type="entry name" value="CHEB"/>
    <property type="match status" value="1"/>
</dbReference>
<dbReference type="SMART" id="SM00091">
    <property type="entry name" value="PAS"/>
    <property type="match status" value="3"/>
</dbReference>
<evidence type="ECO:0000256" key="8">
    <source>
        <dbReference type="PROSITE-ProRule" id="PRU00050"/>
    </source>
</evidence>
<dbReference type="Pfam" id="PF03705">
    <property type="entry name" value="CheR_N"/>
    <property type="match status" value="1"/>
</dbReference>
<dbReference type="InterPro" id="IPR029063">
    <property type="entry name" value="SAM-dependent_MTases_sf"/>
</dbReference>
<dbReference type="PANTHER" id="PTHR24422">
    <property type="entry name" value="CHEMOTAXIS PROTEIN METHYLTRANSFERASE"/>
    <property type="match status" value="1"/>
</dbReference>
<feature type="domain" description="PAC" evidence="12">
    <location>
        <begin position="1189"/>
        <end position="1241"/>
    </location>
</feature>
<dbReference type="PROSITE" id="PS50109">
    <property type="entry name" value="HIS_KIN"/>
    <property type="match status" value="1"/>
</dbReference>
<dbReference type="SMART" id="SM00387">
    <property type="entry name" value="HATPase_c"/>
    <property type="match status" value="1"/>
</dbReference>
<dbReference type="Pfam" id="PF13596">
    <property type="entry name" value="PAS_10"/>
    <property type="match status" value="1"/>
</dbReference>
<dbReference type="InterPro" id="IPR000673">
    <property type="entry name" value="Sig_transdc_resp-reg_Me-estase"/>
</dbReference>
<proteinExistence type="predicted"/>
<dbReference type="NCBIfam" id="TIGR00229">
    <property type="entry name" value="sensory_box"/>
    <property type="match status" value="2"/>
</dbReference>
<dbReference type="InterPro" id="IPR036097">
    <property type="entry name" value="HisK_dim/P_sf"/>
</dbReference>
<feature type="domain" description="Histidine kinase" evidence="10">
    <location>
        <begin position="1270"/>
        <end position="1495"/>
    </location>
</feature>
<evidence type="ECO:0000256" key="3">
    <source>
        <dbReference type="ARBA" id="ARBA00022553"/>
    </source>
</evidence>
<dbReference type="CDD" id="cd00130">
    <property type="entry name" value="PAS"/>
    <property type="match status" value="3"/>
</dbReference>
<dbReference type="InterPro" id="IPR022642">
    <property type="entry name" value="CheR_C"/>
</dbReference>
<dbReference type="GO" id="GO:0032259">
    <property type="term" value="P:methylation"/>
    <property type="evidence" value="ECO:0007669"/>
    <property type="project" value="UniProtKB-KW"/>
</dbReference>
<dbReference type="InterPro" id="IPR035909">
    <property type="entry name" value="CheB_C"/>
</dbReference>
<keyword evidence="6" id="KW-0949">S-adenosyl-L-methionine</keyword>
<dbReference type="Pfam" id="PF01739">
    <property type="entry name" value="CheR"/>
    <property type="match status" value="1"/>
</dbReference>
<dbReference type="GO" id="GO:0006935">
    <property type="term" value="P:chemotaxis"/>
    <property type="evidence" value="ECO:0007669"/>
    <property type="project" value="UniProtKB-UniRule"/>
</dbReference>
<dbReference type="RefSeq" id="WP_073041521.1">
    <property type="nucleotide sequence ID" value="NZ_FQUO01000004.1"/>
</dbReference>
<keyword evidence="4" id="KW-0489">Methyltransferase</keyword>
<feature type="domain" description="PAS" evidence="11">
    <location>
        <begin position="979"/>
        <end position="1052"/>
    </location>
</feature>
<dbReference type="GO" id="GO:0008983">
    <property type="term" value="F:protein-glutamate O-methyltransferase activity"/>
    <property type="evidence" value="ECO:0007669"/>
    <property type="project" value="UniProtKB-EC"/>
</dbReference>
<dbReference type="CDD" id="cd16434">
    <property type="entry name" value="CheB-CheR_fusion"/>
    <property type="match status" value="1"/>
</dbReference>
<dbReference type="Gene3D" id="1.10.155.10">
    <property type="entry name" value="Chemotaxis receptor methyltransferase CheR, N-terminal domain"/>
    <property type="match status" value="1"/>
</dbReference>
<comment type="catalytic activity">
    <reaction evidence="1">
        <text>ATP + protein L-histidine = ADP + protein N-phospho-L-histidine.</text>
        <dbReference type="EC" id="2.7.13.3"/>
    </reaction>
</comment>
<reference evidence="15 16" key="1">
    <citation type="submission" date="2016-11" db="EMBL/GenBank/DDBJ databases">
        <authorList>
            <person name="Jaros S."/>
            <person name="Januszkiewicz K."/>
            <person name="Wedrychowicz H."/>
        </authorList>
    </citation>
    <scope>NUCLEOTIDE SEQUENCE [LARGE SCALE GENOMIC DNA]</scope>
    <source>
        <strain evidence="15 16">DSM 26897</strain>
    </source>
</reference>
<feature type="active site" evidence="8">
    <location>
        <position position="44"/>
    </location>
</feature>
<dbReference type="PANTHER" id="PTHR24422:SF27">
    <property type="entry name" value="PROTEIN-GLUTAMATE O-METHYLTRANSFERASE"/>
    <property type="match status" value="1"/>
</dbReference>
<comment type="catalytic activity">
    <reaction evidence="2">
        <text>L-glutamyl-[protein] + S-adenosyl-L-methionine = [protein]-L-glutamate 5-O-methyl ester + S-adenosyl-L-homocysteine</text>
        <dbReference type="Rhea" id="RHEA:24452"/>
        <dbReference type="Rhea" id="RHEA-COMP:10208"/>
        <dbReference type="Rhea" id="RHEA-COMP:10311"/>
        <dbReference type="ChEBI" id="CHEBI:29973"/>
        <dbReference type="ChEBI" id="CHEBI:57856"/>
        <dbReference type="ChEBI" id="CHEBI:59789"/>
        <dbReference type="ChEBI" id="CHEBI:82795"/>
        <dbReference type="EC" id="2.1.1.80"/>
    </reaction>
</comment>